<evidence type="ECO:0000313" key="4">
    <source>
        <dbReference type="EMBL" id="KXX80628.1"/>
    </source>
</evidence>
<organism evidence="4 5">
    <name type="scientific">Madurella mycetomatis</name>
    <dbReference type="NCBI Taxonomy" id="100816"/>
    <lineage>
        <taxon>Eukaryota</taxon>
        <taxon>Fungi</taxon>
        <taxon>Dikarya</taxon>
        <taxon>Ascomycota</taxon>
        <taxon>Pezizomycotina</taxon>
        <taxon>Sordariomycetes</taxon>
        <taxon>Sordariomycetidae</taxon>
        <taxon>Sordariales</taxon>
        <taxon>Sordariales incertae sedis</taxon>
        <taxon>Madurella</taxon>
    </lineage>
</organism>
<dbReference type="Gene3D" id="3.40.50.1820">
    <property type="entry name" value="alpha/beta hydrolase"/>
    <property type="match status" value="1"/>
</dbReference>
<evidence type="ECO:0000313" key="5">
    <source>
        <dbReference type="Proteomes" id="UP000078237"/>
    </source>
</evidence>
<dbReference type="SUPFAM" id="SSF53474">
    <property type="entry name" value="alpha/beta-Hydrolases"/>
    <property type="match status" value="1"/>
</dbReference>
<dbReference type="PANTHER" id="PTHR10039:SF16">
    <property type="entry name" value="GPI INOSITOL-DEACYLASE"/>
    <property type="match status" value="1"/>
</dbReference>
<dbReference type="EMBL" id="LCTW02000054">
    <property type="protein sequence ID" value="KXX80628.1"/>
    <property type="molecule type" value="Genomic_DNA"/>
</dbReference>
<evidence type="ECO:0000259" key="2">
    <source>
        <dbReference type="Pfam" id="PF22939"/>
    </source>
</evidence>
<dbReference type="Proteomes" id="UP000078237">
    <property type="component" value="Unassembled WGS sequence"/>
</dbReference>
<dbReference type="SUPFAM" id="SSF50998">
    <property type="entry name" value="Quinoprotein alcohol dehydrogenase-like"/>
    <property type="match status" value="1"/>
</dbReference>
<protein>
    <submittedName>
        <fullName evidence="4">Vegetative incompatibility protein HET-E-1</fullName>
    </submittedName>
</protein>
<dbReference type="InterPro" id="IPR029058">
    <property type="entry name" value="AB_hydrolase_fold"/>
</dbReference>
<dbReference type="Pfam" id="PF00400">
    <property type="entry name" value="WD40"/>
    <property type="match status" value="1"/>
</dbReference>
<feature type="domain" description="Nephrocystin 3-like N-terminal" evidence="3">
    <location>
        <begin position="322"/>
        <end position="487"/>
    </location>
</feature>
<keyword evidence="1" id="KW-0677">Repeat</keyword>
<dbReference type="Gene3D" id="3.40.50.300">
    <property type="entry name" value="P-loop containing nucleotide triphosphate hydrolases"/>
    <property type="match status" value="1"/>
</dbReference>
<dbReference type="OrthoDB" id="1658288at2759"/>
<proteinExistence type="predicted"/>
<dbReference type="PANTHER" id="PTHR10039">
    <property type="entry name" value="AMELOGENIN"/>
    <property type="match status" value="1"/>
</dbReference>
<dbReference type="InterPro" id="IPR054471">
    <property type="entry name" value="GPIID_WHD"/>
</dbReference>
<dbReference type="InterPro" id="IPR027417">
    <property type="entry name" value="P-loop_NTPase"/>
</dbReference>
<dbReference type="Pfam" id="PF22939">
    <property type="entry name" value="WHD_GPIID"/>
    <property type="match status" value="1"/>
</dbReference>
<dbReference type="InterPro" id="IPR011047">
    <property type="entry name" value="Quinoprotein_ADH-like_sf"/>
</dbReference>
<reference evidence="4 5" key="1">
    <citation type="journal article" date="2016" name="Genome Announc.">
        <title>Genome Sequence of Madurella mycetomatis mm55, Isolated from a Human Mycetoma Case in Sudan.</title>
        <authorList>
            <person name="Smit S."/>
            <person name="Derks M.F."/>
            <person name="Bervoets S."/>
            <person name="Fahal A."/>
            <person name="van Leeuwen W."/>
            <person name="van Belkum A."/>
            <person name="van de Sande W.W."/>
        </authorList>
    </citation>
    <scope>NUCLEOTIDE SEQUENCE [LARGE SCALE GENOMIC DNA]</scope>
    <source>
        <strain evidence="5">mm55</strain>
    </source>
</reference>
<accession>A0A175W9Z7</accession>
<sequence length="1469" mass="165682">MRRTASINVSGTIPAPPRNAQGLTLVHDPQDSTADIIFVHGLGGSSWTTWCWRHDPSMFWPAWLQHEQGLSHFRVFTFGYNANWRGPDTTLSILDFAKGLLVRMRGYGDCESNGERPIGKRPIIFVAHSMGGLVVKKAYVLGKYDEHYTDMISHVHGIVFLSTPHRGSSHASSLNNLLSVMIGTSNKVYVAELDSNSTSIEDMNEQFRSASNPLRLVSMYETLPTRVSPGIKKLIVGKDTGILNYPREVSGPADADHHTICKYRSRVDDNYILFITLLKQISRDLAPPRPLQERAHTLETILGIIESPTEDLDKFANQGLQGSGEWLRGRKSFEHWLSDPSGETRLFCLTGMPGTGKSTLAAMTIRHLQQVFLSQSCQHHFFTESQPTKKSLAYCLRSIAFQVATTHGAFAERLVRLHQDVGDALSSQKYQTIWAKVFEGILFKIDIGYTLHWVFDAVDEAENLQILLKLVSQIQSSSCIKVMLLSRPSKDIAGVVAQRAKVAMLDTITIRDTAQDILGYVRSVVTATLPKESHIQTQVIDQIVSRTEGSFLWARLALDTLHHNWHTLGDIQKAMNVIPKDMQSLYRNMLLTVKSQDQRLQDMAQRILTWTTCSFRPIKLAELQAALEPEFGGFISLKDTIIQICGHFVRIDGDSVSLIHATARRFLVTVDGNEPEFVSSQDGHETLAKACLQYLSDDRWRRVLSQVPEADAMHKDRLAVLYDTHPLLSYALNYWAYHVRHAPVTSLALLQHLKLFFSKHVLCWIQAVALSRSLRTLPLASQYIKLYLKKRKRVIHPRSVLLVHFLERWAVDLIRILGKFGNNLAENPSSIFKHIPPFCPRDSIIGQFGTRQENTLIKVTGISSRIWDDNLARLSVGQDETASKVRCTGVYFLTLVSSNGTVIIWSAETCEELRRLEHGEWVVLFETNATGSAVATSGRFTFKIWDISSGQLLHSITRDPQMRPIQIAFGAVETDLAVAYDDCSVVWYDIEAGTEVEKFTTEESNKLRGCPRLTVLSPDQSRVAIAFRGRPVLVWETSDASLNPPRRCLRAADEIRSSELDAYNAPEVAVWHPDGESLFILYQDTVLVHWDLVEDERSEFDHTEAREMVISSDGAFLLTCNFSGVLSVWALPRFNLVYRLHGNDFVRDMAFRPDSRRIYDTRGSMCCVWESDALVRPDDIDRHGDNLSSTMDGSLASEAVSEPVYSQDSSGSDVTALTYENGGEFYCCGREDGTVSIHDMKKGKISRKVCSHGSNVDVVSLAWSPSGRFLVSGDDMGKIIVKKLRLKEDRKWAVFPVFETRILDGIADQFVFNRDEHLLLISAPSQDQIWDLGTKSMICEKSRKEERSGQWINHPFDETQLLHVEQNRIHIHQWRNLKDELLHNIITTTLADDIETPRPTSATSSDKVQALADTNNRRYLVCQTSPKYRKTQSRNNRERNLLSLLLATDLQGPASTPQEQDVIGTGLFY</sequence>
<keyword evidence="5" id="KW-1185">Reference proteome</keyword>
<dbReference type="SMART" id="SM00320">
    <property type="entry name" value="WD40"/>
    <property type="match status" value="7"/>
</dbReference>
<gene>
    <name evidence="4" type="ORF">MMYC01_203394</name>
</gene>
<name>A0A175W9Z7_9PEZI</name>
<dbReference type="Gene3D" id="2.130.10.10">
    <property type="entry name" value="YVTN repeat-like/Quinoprotein amine dehydrogenase"/>
    <property type="match status" value="3"/>
</dbReference>
<comment type="caution">
    <text evidence="4">The sequence shown here is derived from an EMBL/GenBank/DDBJ whole genome shotgun (WGS) entry which is preliminary data.</text>
</comment>
<dbReference type="InterPro" id="IPR015943">
    <property type="entry name" value="WD40/YVTN_repeat-like_dom_sf"/>
</dbReference>
<dbReference type="InterPro" id="IPR056884">
    <property type="entry name" value="NPHP3-like_N"/>
</dbReference>
<dbReference type="Pfam" id="PF24883">
    <property type="entry name" value="NPHP3_N"/>
    <property type="match status" value="1"/>
</dbReference>
<dbReference type="VEuPathDB" id="FungiDB:MMYC01_203394"/>
<dbReference type="InterPro" id="IPR001680">
    <property type="entry name" value="WD40_rpt"/>
</dbReference>
<feature type="domain" description="GPI inositol-deacylase winged helix" evidence="2">
    <location>
        <begin position="596"/>
        <end position="677"/>
    </location>
</feature>
<evidence type="ECO:0000256" key="1">
    <source>
        <dbReference type="ARBA" id="ARBA00022737"/>
    </source>
</evidence>
<dbReference type="SUPFAM" id="SSF52540">
    <property type="entry name" value="P-loop containing nucleoside triphosphate hydrolases"/>
    <property type="match status" value="1"/>
</dbReference>
<evidence type="ECO:0000259" key="3">
    <source>
        <dbReference type="Pfam" id="PF24883"/>
    </source>
</evidence>
<dbReference type="AlphaFoldDB" id="A0A175W9Z7"/>